<evidence type="ECO:0000256" key="1">
    <source>
        <dbReference type="SAM" id="Coils"/>
    </source>
</evidence>
<sequence>MAHEDRRNMSNNTDACVDNLDNDQKSALEQLAAANHEIEELKLQIAWLERSYE</sequence>
<dbReference type="EMBL" id="JQED01000029">
    <property type="protein sequence ID" value="KGJ91417.1"/>
    <property type="molecule type" value="Genomic_DNA"/>
</dbReference>
<organism evidence="2 3">
    <name type="scientific">Colwellia psychrerythraea</name>
    <name type="common">Vibrio psychroerythus</name>
    <dbReference type="NCBI Taxonomy" id="28229"/>
    <lineage>
        <taxon>Bacteria</taxon>
        <taxon>Pseudomonadati</taxon>
        <taxon>Pseudomonadota</taxon>
        <taxon>Gammaproteobacteria</taxon>
        <taxon>Alteromonadales</taxon>
        <taxon>Colwelliaceae</taxon>
        <taxon>Colwellia</taxon>
    </lineage>
</organism>
<protein>
    <submittedName>
        <fullName evidence="2">Uncharacterized protein</fullName>
    </submittedName>
</protein>
<proteinExistence type="predicted"/>
<keyword evidence="1" id="KW-0175">Coiled coil</keyword>
<reference evidence="2 3" key="1">
    <citation type="submission" date="2014-08" db="EMBL/GenBank/DDBJ databases">
        <title>Genomic and Phenotypic Diversity of Colwellia psychrerythraea strains from Disparate Marine Basins.</title>
        <authorList>
            <person name="Techtmann S.M."/>
            <person name="Stelling S.C."/>
            <person name="Utturkar S.M."/>
            <person name="Alshibli N."/>
            <person name="Harris A."/>
            <person name="Brown S.D."/>
            <person name="Hazen T.C."/>
        </authorList>
    </citation>
    <scope>NUCLEOTIDE SEQUENCE [LARGE SCALE GENOMIC DNA]</scope>
    <source>
        <strain evidence="2 3">ND2E</strain>
    </source>
</reference>
<gene>
    <name evidence="2" type="ORF">ND2E_3282</name>
</gene>
<accession>A0A099KNA7</accession>
<dbReference type="AlphaFoldDB" id="A0A099KNA7"/>
<dbReference type="Proteomes" id="UP000029843">
    <property type="component" value="Unassembled WGS sequence"/>
</dbReference>
<evidence type="ECO:0000313" key="2">
    <source>
        <dbReference type="EMBL" id="KGJ91417.1"/>
    </source>
</evidence>
<comment type="caution">
    <text evidence="2">The sequence shown here is derived from an EMBL/GenBank/DDBJ whole genome shotgun (WGS) entry which is preliminary data.</text>
</comment>
<name>A0A099KNA7_COLPS</name>
<evidence type="ECO:0000313" key="3">
    <source>
        <dbReference type="Proteomes" id="UP000029843"/>
    </source>
</evidence>
<dbReference type="PATRIC" id="fig|28229.4.peg.2332"/>
<feature type="coiled-coil region" evidence="1">
    <location>
        <begin position="17"/>
        <end position="51"/>
    </location>
</feature>